<gene>
    <name evidence="2" type="ORF">MYB_02925</name>
</gene>
<keyword evidence="1" id="KW-0472">Membrane</keyword>
<dbReference type="Proteomes" id="UP000019229">
    <property type="component" value="Chromosome"/>
</dbReference>
<dbReference type="KEGG" id="mbc:MYB_02925"/>
<dbReference type="HOGENOM" id="CLU_1523511_0_0_14"/>
<organism evidence="2 3">
    <name type="scientific">Mesomycoplasma bovoculi M165/69</name>
    <dbReference type="NCBI Taxonomy" id="743966"/>
    <lineage>
        <taxon>Bacteria</taxon>
        <taxon>Bacillati</taxon>
        <taxon>Mycoplasmatota</taxon>
        <taxon>Mycoplasmoidales</taxon>
        <taxon>Metamycoplasmataceae</taxon>
        <taxon>Mesomycoplasma</taxon>
    </lineage>
</organism>
<dbReference type="PATRIC" id="fig|743966.3.peg.589"/>
<dbReference type="AlphaFoldDB" id="W5UTM2"/>
<dbReference type="Pfam" id="PF14015">
    <property type="entry name" value="DUF4231"/>
    <property type="match status" value="1"/>
</dbReference>
<protein>
    <recommendedName>
        <fullName evidence="4">Transmembrane protein</fullName>
    </recommendedName>
</protein>
<evidence type="ECO:0000256" key="1">
    <source>
        <dbReference type="SAM" id="Phobius"/>
    </source>
</evidence>
<keyword evidence="3" id="KW-1185">Reference proteome</keyword>
<dbReference type="eggNOG" id="ENOG5031YG6">
    <property type="taxonomic scope" value="Bacteria"/>
</dbReference>
<evidence type="ECO:0000313" key="3">
    <source>
        <dbReference type="Proteomes" id="UP000019229"/>
    </source>
</evidence>
<feature type="transmembrane region" description="Helical" evidence="1">
    <location>
        <begin position="32"/>
        <end position="54"/>
    </location>
</feature>
<proteinExistence type="predicted"/>
<evidence type="ECO:0008006" key="4">
    <source>
        <dbReference type="Google" id="ProtNLM"/>
    </source>
</evidence>
<feature type="transmembrane region" description="Helical" evidence="1">
    <location>
        <begin position="87"/>
        <end position="107"/>
    </location>
</feature>
<reference evidence="2 3" key="1">
    <citation type="journal article" date="2014" name="Genome Announc.">
        <title>Complete Genome Sequence of Mycoplasma bovoculi Strain M165/69T (ATCC 29104).</title>
        <authorList>
            <person name="Calcutt M.J."/>
            <person name="Foecking M.F."/>
        </authorList>
    </citation>
    <scope>NUCLEOTIDE SEQUENCE [LARGE SCALE GENOMIC DNA]</scope>
    <source>
        <strain evidence="2">M165/69</strain>
    </source>
</reference>
<keyword evidence="1" id="KW-0812">Transmembrane</keyword>
<keyword evidence="1" id="KW-1133">Transmembrane helix</keyword>
<accession>W5UTM2</accession>
<sequence>MIITSSKLETNALSFARFLYKKTLTKAKIFQFLFWLFSLFSIFFAFFSTLMGIFKLASPKLETLKAFADLFLYIDDKGNKVDQWPIFILWINLSISLVNALFALFLIKNRWLRNQEINDFLKLELIMYENRLGKYKNCKNLEMELFNAIFLKISPPKGLSNVYQSEKSQKNYE</sequence>
<evidence type="ECO:0000313" key="2">
    <source>
        <dbReference type="EMBL" id="AHH45584.1"/>
    </source>
</evidence>
<dbReference type="EMBL" id="CP007154">
    <property type="protein sequence ID" value="AHH45584.1"/>
    <property type="molecule type" value="Genomic_DNA"/>
</dbReference>
<dbReference type="RefSeq" id="WP_022935436.1">
    <property type="nucleotide sequence ID" value="NZ_CP007154.1"/>
</dbReference>
<dbReference type="STRING" id="743966.MYB_02925"/>
<name>W5UTM2_9BACT</name>
<dbReference type="InterPro" id="IPR025325">
    <property type="entry name" value="DUF4231"/>
</dbReference>